<dbReference type="CDD" id="cd12913">
    <property type="entry name" value="PDC1_MCP_like"/>
    <property type="match status" value="1"/>
</dbReference>
<dbReference type="CDD" id="cd12912">
    <property type="entry name" value="PDC2_MCP_like"/>
    <property type="match status" value="1"/>
</dbReference>
<dbReference type="SMART" id="SM00304">
    <property type="entry name" value="HAMP"/>
    <property type="match status" value="1"/>
</dbReference>
<name>A0A1A6AZN1_9CLOT</name>
<keyword evidence="14" id="KW-1185">Reference proteome</keyword>
<evidence type="ECO:0000256" key="9">
    <source>
        <dbReference type="PROSITE-ProRule" id="PRU00284"/>
    </source>
</evidence>
<keyword evidence="3" id="KW-0145">Chemotaxis</keyword>
<proteinExistence type="inferred from homology"/>
<keyword evidence="5 10" id="KW-1133">Transmembrane helix</keyword>
<dbReference type="Gene3D" id="3.30.450.20">
    <property type="entry name" value="PAS domain"/>
    <property type="match status" value="2"/>
</dbReference>
<feature type="domain" description="HAMP" evidence="12">
    <location>
        <begin position="337"/>
        <end position="389"/>
    </location>
</feature>
<feature type="transmembrane region" description="Helical" evidence="10">
    <location>
        <begin position="12"/>
        <end position="33"/>
    </location>
</feature>
<dbReference type="GO" id="GO:0005886">
    <property type="term" value="C:plasma membrane"/>
    <property type="evidence" value="ECO:0007669"/>
    <property type="project" value="UniProtKB-SubCell"/>
</dbReference>
<accession>A0A1A6AZN1</accession>
<dbReference type="PATRIC" id="fig|1353534.3.peg.913"/>
<dbReference type="Gene3D" id="1.10.287.950">
    <property type="entry name" value="Methyl-accepting chemotaxis protein"/>
    <property type="match status" value="1"/>
</dbReference>
<dbReference type="PANTHER" id="PTHR32089">
    <property type="entry name" value="METHYL-ACCEPTING CHEMOTAXIS PROTEIN MCPB"/>
    <property type="match status" value="1"/>
</dbReference>
<evidence type="ECO:0000256" key="7">
    <source>
        <dbReference type="ARBA" id="ARBA00023224"/>
    </source>
</evidence>
<comment type="similarity">
    <text evidence="8">Belongs to the methyl-accepting chemotaxis (MCP) protein family.</text>
</comment>
<evidence type="ECO:0000256" key="5">
    <source>
        <dbReference type="ARBA" id="ARBA00022989"/>
    </source>
</evidence>
<gene>
    <name evidence="13" type="primary">mcpC_1</name>
    <name evidence="13" type="ORF">CLRAG_08990</name>
</gene>
<keyword evidence="4 10" id="KW-0812">Transmembrane</keyword>
<evidence type="ECO:0000313" key="13">
    <source>
        <dbReference type="EMBL" id="OBR95507.1"/>
    </source>
</evidence>
<dbReference type="PROSITE" id="PS50885">
    <property type="entry name" value="HAMP"/>
    <property type="match status" value="1"/>
</dbReference>
<dbReference type="GO" id="GO:0007165">
    <property type="term" value="P:signal transduction"/>
    <property type="evidence" value="ECO:0007669"/>
    <property type="project" value="UniProtKB-KW"/>
</dbReference>
<dbReference type="EMBL" id="LROS01000009">
    <property type="protein sequence ID" value="OBR95507.1"/>
    <property type="molecule type" value="Genomic_DNA"/>
</dbReference>
<protein>
    <submittedName>
        <fullName evidence="13">Methyl-accepting chemotaxis protein McpC</fullName>
    </submittedName>
</protein>
<organism evidence="13 14">
    <name type="scientific">Clostridium ragsdalei P11</name>
    <dbReference type="NCBI Taxonomy" id="1353534"/>
    <lineage>
        <taxon>Bacteria</taxon>
        <taxon>Bacillati</taxon>
        <taxon>Bacillota</taxon>
        <taxon>Clostridia</taxon>
        <taxon>Eubacteriales</taxon>
        <taxon>Clostridiaceae</taxon>
        <taxon>Clostridium</taxon>
    </lineage>
</organism>
<dbReference type="PROSITE" id="PS50111">
    <property type="entry name" value="CHEMOTAXIS_TRANSDUC_2"/>
    <property type="match status" value="1"/>
</dbReference>
<dbReference type="InterPro" id="IPR004089">
    <property type="entry name" value="MCPsignal_dom"/>
</dbReference>
<dbReference type="InterPro" id="IPR003660">
    <property type="entry name" value="HAMP_dom"/>
</dbReference>
<dbReference type="CDD" id="cd06225">
    <property type="entry name" value="HAMP"/>
    <property type="match status" value="1"/>
</dbReference>
<evidence type="ECO:0000256" key="10">
    <source>
        <dbReference type="SAM" id="Phobius"/>
    </source>
</evidence>
<dbReference type="SUPFAM" id="SSF58104">
    <property type="entry name" value="Methyl-accepting chemotaxis protein (MCP) signaling domain"/>
    <property type="match status" value="1"/>
</dbReference>
<evidence type="ECO:0000256" key="6">
    <source>
        <dbReference type="ARBA" id="ARBA00023136"/>
    </source>
</evidence>
<keyword evidence="7 9" id="KW-0807">Transducer</keyword>
<dbReference type="Proteomes" id="UP000093954">
    <property type="component" value="Unassembled WGS sequence"/>
</dbReference>
<evidence type="ECO:0000259" key="12">
    <source>
        <dbReference type="PROSITE" id="PS50885"/>
    </source>
</evidence>
<dbReference type="Pfam" id="PF00672">
    <property type="entry name" value="HAMP"/>
    <property type="match status" value="1"/>
</dbReference>
<dbReference type="Pfam" id="PF02743">
    <property type="entry name" value="dCache_1"/>
    <property type="match status" value="1"/>
</dbReference>
<evidence type="ECO:0000256" key="4">
    <source>
        <dbReference type="ARBA" id="ARBA00022692"/>
    </source>
</evidence>
<feature type="domain" description="Methyl-accepting transducer" evidence="11">
    <location>
        <begin position="408"/>
        <end position="645"/>
    </location>
</feature>
<keyword evidence="2" id="KW-1003">Cell membrane</keyword>
<dbReference type="PANTHER" id="PTHR32089:SF112">
    <property type="entry name" value="LYSOZYME-LIKE PROTEIN-RELATED"/>
    <property type="match status" value="1"/>
</dbReference>
<evidence type="ECO:0000313" key="14">
    <source>
        <dbReference type="Proteomes" id="UP000093954"/>
    </source>
</evidence>
<dbReference type="InterPro" id="IPR033479">
    <property type="entry name" value="dCache_1"/>
</dbReference>
<evidence type="ECO:0000256" key="3">
    <source>
        <dbReference type="ARBA" id="ARBA00022500"/>
    </source>
</evidence>
<evidence type="ECO:0000256" key="2">
    <source>
        <dbReference type="ARBA" id="ARBA00022475"/>
    </source>
</evidence>
<keyword evidence="6 10" id="KW-0472">Membrane</keyword>
<evidence type="ECO:0000259" key="11">
    <source>
        <dbReference type="PROSITE" id="PS50111"/>
    </source>
</evidence>
<dbReference type="GO" id="GO:0006935">
    <property type="term" value="P:chemotaxis"/>
    <property type="evidence" value="ECO:0007669"/>
    <property type="project" value="UniProtKB-KW"/>
</dbReference>
<dbReference type="SMART" id="SM00283">
    <property type="entry name" value="MA"/>
    <property type="match status" value="1"/>
</dbReference>
<comment type="subcellular location">
    <subcellularLocation>
        <location evidence="1">Cell membrane</location>
        <topology evidence="1">Multi-pass membrane protein</topology>
    </subcellularLocation>
</comment>
<sequence length="696" mass="77063">MKLKLKKISMKILMIFLPITIISVLMLTIVAYYSSKQIIDTEINGKMKSLLSNNIDNIEKKLIVHSKIVEAMTNVVKTSYKKVCEENLQNLIKEMLVSNSASAGTLGLGIWFEPNKFDSTLKYFGLYAYKNEGKVVFTDVYKTGQDDYFKDSWYKVNIKSKKTVKWSSALWDSLASNTTSKVTLVSATSPIYDDNHNFIGIASADIDISSIQKNIANIKIGKSGRAFLIDEKGFYMAGANIGTDKIMKSKITEDENNSLKKLGKIMLNSKVGKGEVIDKNGRNIVYFDEVPETKWIVAICIPEKELYAGVTSLMNRMIAIAAISILILVLSIIFLVKYLKSNVDKVNSLAKGLGLGDLTHKVQINSEDEFGQMAVNLNFMIDNIKQIVSNVVGYSNELSSSSEDLSETVAKVTSQFQTINGAMKEINGGVQETTATAEEISASMYEIGTNVNTLSNKALDGSNNSLKIKERASEVEQNSSNAIHETELIYGEKEKRIIESIKESKVVEEIDIMADTIADVAKQISLLSINAAIEAARAGEKGKSFAVVADEVKKLAEQTSEAVKNIKEIISEVKNGFTNLSNNSNELLVFMDENVRTQFKYFNSIGVQYQEDAKFVSDMSKNLASMTEKISSTMGEVSTAIENLAESSQRSAESSNLIHKSMDHSKLAMDQILKTSRDQAELVQKLNKLIQKFKIS</sequence>
<dbReference type="AlphaFoldDB" id="A0A1A6AZN1"/>
<reference evidence="13 14" key="1">
    <citation type="journal article" date="2012" name="Front. Microbiol.">
        <title>Draft Genome Sequence of the Virulent Strain 01-B526 of the Fish Pathogen Aeromonas salmonicida.</title>
        <authorList>
            <person name="Charette S.J."/>
            <person name="Brochu F."/>
            <person name="Boyle B."/>
            <person name="Filion G."/>
            <person name="Tanaka K.H."/>
            <person name="Derome N."/>
        </authorList>
    </citation>
    <scope>NUCLEOTIDE SEQUENCE [LARGE SCALE GENOMIC DNA]</scope>
    <source>
        <strain evidence="13 14">P11</strain>
    </source>
</reference>
<evidence type="ECO:0000256" key="1">
    <source>
        <dbReference type="ARBA" id="ARBA00004651"/>
    </source>
</evidence>
<feature type="transmembrane region" description="Helical" evidence="10">
    <location>
        <begin position="317"/>
        <end position="339"/>
    </location>
</feature>
<comment type="caution">
    <text evidence="13">The sequence shown here is derived from an EMBL/GenBank/DDBJ whole genome shotgun (WGS) entry which is preliminary data.</text>
</comment>
<evidence type="ECO:0000256" key="8">
    <source>
        <dbReference type="ARBA" id="ARBA00029447"/>
    </source>
</evidence>
<dbReference type="Pfam" id="PF00015">
    <property type="entry name" value="MCPsignal"/>
    <property type="match status" value="1"/>
</dbReference>